<dbReference type="Gene3D" id="3.40.50.1820">
    <property type="entry name" value="alpha/beta hydrolase"/>
    <property type="match status" value="1"/>
</dbReference>
<comment type="caution">
    <text evidence="3">The sequence shown here is derived from an EMBL/GenBank/DDBJ whole genome shotgun (WGS) entry which is preliminary data.</text>
</comment>
<dbReference type="PANTHER" id="PTHR43039">
    <property type="entry name" value="ESTERASE-RELATED"/>
    <property type="match status" value="1"/>
</dbReference>
<organism evidence="3 4">
    <name type="scientific">Hymenobacter lapidiphilus</name>
    <dbReference type="NCBI Taxonomy" id="2608003"/>
    <lineage>
        <taxon>Bacteria</taxon>
        <taxon>Pseudomonadati</taxon>
        <taxon>Bacteroidota</taxon>
        <taxon>Cytophagia</taxon>
        <taxon>Cytophagales</taxon>
        <taxon>Hymenobacteraceae</taxon>
        <taxon>Hymenobacter</taxon>
    </lineage>
</organism>
<dbReference type="SUPFAM" id="SSF53474">
    <property type="entry name" value="alpha/beta-Hydrolases"/>
    <property type="match status" value="1"/>
</dbReference>
<sequence>MTSPLKRNNVHIMGSGSRTLLFVNGFGCDQSIWRFITPSFSSRFQLVLFDHVGAGLSESSAYDPDKHGSLQGYAQDLLDICQELNLTDVTLIGHSVGAMIGMLAAIKAPEYFRQLQLLCLSPYYLNETNYHGGFDQQDMKQMLAFMDQDFMGWVDTFAPFVMGNPDQPSLAEELLHSLCQNDPTIAKRFARVIFLSDNRPDVSLCKVPCLFIQCARDLVAPLEVGDFLQATLPASELVTLPVSGHCPHVSAPALTREVMETYLAA</sequence>
<dbReference type="Proteomes" id="UP000565521">
    <property type="component" value="Unassembled WGS sequence"/>
</dbReference>
<evidence type="ECO:0000313" key="4">
    <source>
        <dbReference type="Proteomes" id="UP000565521"/>
    </source>
</evidence>
<accession>A0A7Y7U4C5</accession>
<dbReference type="GO" id="GO:0016787">
    <property type="term" value="F:hydrolase activity"/>
    <property type="evidence" value="ECO:0007669"/>
    <property type="project" value="UniProtKB-KW"/>
</dbReference>
<name>A0A7Y7U4C5_9BACT</name>
<dbReference type="EMBL" id="JABKAU010000006">
    <property type="protein sequence ID" value="NVO30541.1"/>
    <property type="molecule type" value="Genomic_DNA"/>
</dbReference>
<comment type="similarity">
    <text evidence="1">Belongs to the AB hydrolase superfamily.</text>
</comment>
<dbReference type="Pfam" id="PF12697">
    <property type="entry name" value="Abhydrolase_6"/>
    <property type="match status" value="1"/>
</dbReference>
<dbReference type="InterPro" id="IPR029058">
    <property type="entry name" value="AB_hydrolase_fold"/>
</dbReference>
<dbReference type="AlphaFoldDB" id="A0A7Y7U4C5"/>
<proteinExistence type="inferred from homology"/>
<gene>
    <name evidence="3" type="ORF">HW554_04945</name>
</gene>
<keyword evidence="4" id="KW-1185">Reference proteome</keyword>
<feature type="domain" description="AB hydrolase-1" evidence="2">
    <location>
        <begin position="20"/>
        <end position="255"/>
    </location>
</feature>
<evidence type="ECO:0000259" key="2">
    <source>
        <dbReference type="Pfam" id="PF12697"/>
    </source>
</evidence>
<dbReference type="PRINTS" id="PR00111">
    <property type="entry name" value="ABHYDROLASE"/>
</dbReference>
<dbReference type="InterPro" id="IPR000073">
    <property type="entry name" value="AB_hydrolase_1"/>
</dbReference>
<evidence type="ECO:0000313" key="3">
    <source>
        <dbReference type="EMBL" id="NVO30541.1"/>
    </source>
</evidence>
<evidence type="ECO:0000256" key="1">
    <source>
        <dbReference type="ARBA" id="ARBA00008645"/>
    </source>
</evidence>
<reference evidence="3 4" key="1">
    <citation type="submission" date="2020-05" db="EMBL/GenBank/DDBJ databases">
        <title>Hymenobacter terrestris sp. nov. and Hymenobacter lapidiphilus sp. nov., isolated from regoliths in Antarctica.</title>
        <authorList>
            <person name="Sedlacek I."/>
            <person name="Pantucek R."/>
            <person name="Zeman M."/>
            <person name="Holochova P."/>
            <person name="Kralova S."/>
            <person name="Stankova E."/>
            <person name="Sedo O."/>
            <person name="Micenkova L."/>
            <person name="Svec P."/>
            <person name="Gupta V."/>
            <person name="Sood U."/>
            <person name="Korpole U.S."/>
            <person name="Lal R."/>
        </authorList>
    </citation>
    <scope>NUCLEOTIDE SEQUENCE [LARGE SCALE GENOMIC DNA]</scope>
    <source>
        <strain evidence="3 4">P5342</strain>
    </source>
</reference>
<keyword evidence="3" id="KW-0378">Hydrolase</keyword>
<protein>
    <submittedName>
        <fullName evidence="3">Alpha/beta hydrolase</fullName>
    </submittedName>
</protein>